<dbReference type="InterPro" id="IPR006076">
    <property type="entry name" value="FAD-dep_OxRdtase"/>
</dbReference>
<reference evidence="3 6" key="2">
    <citation type="submission" date="2020-04" db="EMBL/GenBank/DDBJ databases">
        <authorList>
            <person name="De Canck E."/>
        </authorList>
    </citation>
    <scope>NUCLEOTIDE SEQUENCE [LARGE SCALE GENOMIC DNA]</scope>
    <source>
        <strain evidence="3 6">LMG 29660</strain>
    </source>
</reference>
<name>A0A1X1P7B5_9BURK</name>
<evidence type="ECO:0000313" key="3">
    <source>
        <dbReference type="EMBL" id="CAB3770057.1"/>
    </source>
</evidence>
<keyword evidence="5" id="KW-1185">Reference proteome</keyword>
<evidence type="ECO:0000313" key="4">
    <source>
        <dbReference type="EMBL" id="ORT80679.1"/>
    </source>
</evidence>
<proteinExistence type="predicted"/>
<accession>A0A1X1P7B5</accession>
<dbReference type="EMBL" id="CADIKG010000027">
    <property type="protein sequence ID" value="CAB3770057.1"/>
    <property type="molecule type" value="Genomic_DNA"/>
</dbReference>
<dbReference type="PRINTS" id="PR00411">
    <property type="entry name" value="PNDRDTASEI"/>
</dbReference>
<dbReference type="Proteomes" id="UP000193146">
    <property type="component" value="Unassembled WGS sequence"/>
</dbReference>
<organism evidence="4 5">
    <name type="scientific">Burkholderia puraquae</name>
    <dbReference type="NCBI Taxonomy" id="1904757"/>
    <lineage>
        <taxon>Bacteria</taxon>
        <taxon>Pseudomonadati</taxon>
        <taxon>Pseudomonadota</taxon>
        <taxon>Betaproteobacteria</taxon>
        <taxon>Burkholderiales</taxon>
        <taxon>Burkholderiaceae</taxon>
        <taxon>Burkholderia</taxon>
        <taxon>Burkholderia cepacia complex</taxon>
    </lineage>
</organism>
<evidence type="ECO:0000259" key="2">
    <source>
        <dbReference type="Pfam" id="PF01266"/>
    </source>
</evidence>
<protein>
    <submittedName>
        <fullName evidence="4">FAD-dependent oxidoreductase</fullName>
    </submittedName>
    <submittedName>
        <fullName evidence="3">Gamma-glutamylputrescine oxidoreductase</fullName>
        <ecNumber evidence="3">1.4.3.-</ecNumber>
    </submittedName>
</protein>
<dbReference type="Proteomes" id="UP000494135">
    <property type="component" value="Unassembled WGS sequence"/>
</dbReference>
<dbReference type="RefSeq" id="WP_085042999.1">
    <property type="nucleotide sequence ID" value="NZ_CADIKG010000027.1"/>
</dbReference>
<gene>
    <name evidence="3" type="primary">puuB_11</name>
    <name evidence="4" type="ORF">B7G54_33470</name>
    <name evidence="3" type="ORF">LMG29660_06550</name>
</gene>
<dbReference type="OrthoDB" id="8993417at2"/>
<dbReference type="GO" id="GO:0016491">
    <property type="term" value="F:oxidoreductase activity"/>
    <property type="evidence" value="ECO:0007669"/>
    <property type="project" value="UniProtKB-KW"/>
</dbReference>
<dbReference type="PANTHER" id="PTHR13847">
    <property type="entry name" value="SARCOSINE DEHYDROGENASE-RELATED"/>
    <property type="match status" value="1"/>
</dbReference>
<dbReference type="GO" id="GO:0005737">
    <property type="term" value="C:cytoplasm"/>
    <property type="evidence" value="ECO:0007669"/>
    <property type="project" value="TreeGrafter"/>
</dbReference>
<dbReference type="Gene3D" id="3.30.9.10">
    <property type="entry name" value="D-Amino Acid Oxidase, subunit A, domain 2"/>
    <property type="match status" value="1"/>
</dbReference>
<feature type="domain" description="FAD dependent oxidoreductase" evidence="2">
    <location>
        <begin position="10"/>
        <end position="358"/>
    </location>
</feature>
<keyword evidence="1 3" id="KW-0560">Oxidoreductase</keyword>
<dbReference type="SUPFAM" id="SSF51905">
    <property type="entry name" value="FAD/NAD(P)-binding domain"/>
    <property type="match status" value="1"/>
</dbReference>
<dbReference type="PANTHER" id="PTHR13847:SF281">
    <property type="entry name" value="FAD DEPENDENT OXIDOREDUCTASE DOMAIN-CONTAINING PROTEIN"/>
    <property type="match status" value="1"/>
</dbReference>
<dbReference type="Pfam" id="PF01266">
    <property type="entry name" value="DAO"/>
    <property type="match status" value="1"/>
</dbReference>
<dbReference type="EMBL" id="NBYX01000028">
    <property type="protein sequence ID" value="ORT80679.1"/>
    <property type="molecule type" value="Genomic_DNA"/>
</dbReference>
<reference evidence="4 5" key="1">
    <citation type="submission" date="2017-04" db="EMBL/GenBank/DDBJ databases">
        <title>Burkholderia puraquae sp. nov., a novel Burkholderia cepacia complex species from hospital setting samples.</title>
        <authorList>
            <person name="Martina P."/>
            <person name="Leguizamon M."/>
            <person name="Prieto C."/>
            <person name="Sousa S."/>
            <person name="Montanaro P."/>
            <person name="Draghi W."/>
            <person name="Staembler M."/>
            <person name="Bettiol M."/>
            <person name="Figoli C."/>
            <person name="Palau J."/>
            <person name="Alvarez F."/>
            <person name="Benetti S."/>
            <person name="Anchat E."/>
            <person name="Vescina C."/>
            <person name="Ferreras J."/>
            <person name="Lasch P."/>
            <person name="Lagares A."/>
            <person name="Zorreguieta A."/>
            <person name="Yantorno O."/>
            <person name="Bosch A."/>
        </authorList>
    </citation>
    <scope>NUCLEOTIDE SEQUENCE [LARGE SCALE GENOMIC DNA]</scope>
    <source>
        <strain evidence="4 5">CAMPA 1040</strain>
    </source>
</reference>
<dbReference type="InterPro" id="IPR036188">
    <property type="entry name" value="FAD/NAD-bd_sf"/>
</dbReference>
<dbReference type="AlphaFoldDB" id="A0A1X1P7B5"/>
<dbReference type="EC" id="1.4.3.-" evidence="3"/>
<sequence>MMAPGKRTADVAIVGGGYTGLSAAIHLAEQGATVDVCDADPPGDVPSAFNFGSVASVAPALPRGPGSAAQAQAAEREAAQAIAYLKRFVDSRSLACGWAHPGHITLACDDASAMQLARRFDHYAAQPDARVAWLDAQAVAQETGAAHAIAGLLNLSFALIRPRALRDAMRMRAATLGVRIRRGARVNALRLAPEAAALDLDDATLAAGTVLVCAEDAWPLLPADVRPPLERYGTHLLATGVLDDATQHRISRRPRVYGTLSADKDYFRLDDRGRLLFGSRLGLATDMPPADAEAALRARLATYFPALGHVSVERVWSAPLGFTAHGVPHVGTAGRLGWCGGYCGSGIATAVHGGAVLAGLVLGEAGSAVLHDSITGAGEAR</sequence>
<evidence type="ECO:0000313" key="6">
    <source>
        <dbReference type="Proteomes" id="UP000494135"/>
    </source>
</evidence>
<evidence type="ECO:0000256" key="1">
    <source>
        <dbReference type="ARBA" id="ARBA00023002"/>
    </source>
</evidence>
<evidence type="ECO:0000313" key="5">
    <source>
        <dbReference type="Proteomes" id="UP000193146"/>
    </source>
</evidence>
<dbReference type="Gene3D" id="3.50.50.60">
    <property type="entry name" value="FAD/NAD(P)-binding domain"/>
    <property type="match status" value="1"/>
</dbReference>